<comment type="caution">
    <text evidence="1">The sequence shown here is derived from an EMBL/GenBank/DDBJ whole genome shotgun (WGS) entry which is preliminary data.</text>
</comment>
<reference evidence="2" key="1">
    <citation type="submission" date="2015-11" db="EMBL/GenBank/DDBJ databases">
        <authorList>
            <consortium name="Cross-ministerial Strategic Innovation Promotion Program (SIP) consortium"/>
            <person name="Tomihama T."/>
            <person name="Ikenaga M."/>
            <person name="Sakai M."/>
            <person name="Okubo T."/>
            <person name="Ikeda S."/>
        </authorList>
    </citation>
    <scope>NUCLEOTIDE SEQUENCE [LARGE SCALE GENOMIC DNA]</scope>
    <source>
        <strain evidence="2">S58</strain>
    </source>
</reference>
<name>A0A100JUK8_STRSC</name>
<reference evidence="2" key="3">
    <citation type="submission" date="2016-02" db="EMBL/GenBank/DDBJ databases">
        <title>Draft genome of pathogenic Streptomyces sp. in Japan.</title>
        <authorList>
            <person name="Tomihama T."/>
            <person name="Ikenaga M."/>
            <person name="Sakai M."/>
            <person name="Okubo T."/>
            <person name="Ikeda S."/>
        </authorList>
    </citation>
    <scope>NUCLEOTIDE SEQUENCE [LARGE SCALE GENOMIC DNA]</scope>
    <source>
        <strain evidence="2">S58</strain>
    </source>
</reference>
<accession>A0A100JUK8</accession>
<gene>
    <name evidence="1" type="ORF">SsS58_06393</name>
</gene>
<proteinExistence type="predicted"/>
<protein>
    <submittedName>
        <fullName evidence="1">Uncharacterized protein</fullName>
    </submittedName>
</protein>
<dbReference type="EMBL" id="BCMM01000035">
    <property type="protein sequence ID" value="GAQ65965.1"/>
    <property type="molecule type" value="Genomic_DNA"/>
</dbReference>
<dbReference type="OrthoDB" id="4268522at2"/>
<evidence type="ECO:0000313" key="1">
    <source>
        <dbReference type="EMBL" id="GAQ65965.1"/>
    </source>
</evidence>
<dbReference type="AlphaFoldDB" id="A0A100JUK8"/>
<organism evidence="1 2">
    <name type="scientific">Streptomyces scabiei</name>
    <dbReference type="NCBI Taxonomy" id="1930"/>
    <lineage>
        <taxon>Bacteria</taxon>
        <taxon>Bacillati</taxon>
        <taxon>Actinomycetota</taxon>
        <taxon>Actinomycetes</taxon>
        <taxon>Kitasatosporales</taxon>
        <taxon>Streptomycetaceae</taxon>
        <taxon>Streptomyces</taxon>
    </lineage>
</organism>
<reference evidence="1 2" key="2">
    <citation type="journal article" date="2016" name="Genome Announc.">
        <title>Draft Genome Sequences of Streptomyces scabiei S58, Streptomyces turgidiscabies T45, and Streptomyces acidiscabies a10, the Pathogens of Potato Common Scab, Isolated in Japan.</title>
        <authorList>
            <person name="Tomihama T."/>
            <person name="Nishi Y."/>
            <person name="Sakai M."/>
            <person name="Ikenaga M."/>
            <person name="Okubo T."/>
            <person name="Ikeda S."/>
        </authorList>
    </citation>
    <scope>NUCLEOTIDE SEQUENCE [LARGE SCALE GENOMIC DNA]</scope>
    <source>
        <strain evidence="1 2">S58</strain>
    </source>
</reference>
<dbReference type="RefSeq" id="WP_059083280.1">
    <property type="nucleotide sequence ID" value="NZ_BCMM01000035.1"/>
</dbReference>
<dbReference type="Proteomes" id="UP000067448">
    <property type="component" value="Unassembled WGS sequence"/>
</dbReference>
<sequence length="64" mass="7172">MRIPGFAVEPTAAHGANAGDLLVAQQFTCEEELRPVCRHQCRNSHHPAACVRKCLARLCDEEKW</sequence>
<evidence type="ECO:0000313" key="2">
    <source>
        <dbReference type="Proteomes" id="UP000067448"/>
    </source>
</evidence>